<keyword evidence="9" id="KW-0732">Signal</keyword>
<dbReference type="PANTHER" id="PTHR11240:SF75">
    <property type="entry name" value="RIBONUCLEASE 3"/>
    <property type="match status" value="1"/>
</dbReference>
<accession>A0AB40BFK7</accession>
<proteinExistence type="inferred from homology"/>
<dbReference type="InterPro" id="IPR033130">
    <property type="entry name" value="RNase_T2_His_AS_2"/>
</dbReference>
<gene>
    <name evidence="11" type="primary">LOC120262091</name>
</gene>
<evidence type="ECO:0000313" key="10">
    <source>
        <dbReference type="Proteomes" id="UP001515500"/>
    </source>
</evidence>
<feature type="active site" evidence="7">
    <location>
        <position position="120"/>
    </location>
</feature>
<dbReference type="CDD" id="cd01061">
    <property type="entry name" value="RNase_T2_euk"/>
    <property type="match status" value="1"/>
</dbReference>
<dbReference type="RefSeq" id="XP_039126079.1">
    <property type="nucleotide sequence ID" value="XM_039270145.1"/>
</dbReference>
<feature type="active site" evidence="7">
    <location>
        <position position="116"/>
    </location>
</feature>
<evidence type="ECO:0000256" key="9">
    <source>
        <dbReference type="SAM" id="SignalP"/>
    </source>
</evidence>
<feature type="signal peptide" evidence="9">
    <location>
        <begin position="1"/>
        <end position="24"/>
    </location>
</feature>
<evidence type="ECO:0000256" key="7">
    <source>
        <dbReference type="PIRSR" id="PIRSR633697-1"/>
    </source>
</evidence>
<dbReference type="SUPFAM" id="SSF55895">
    <property type="entry name" value="Ribonuclease Rh-like"/>
    <property type="match status" value="1"/>
</dbReference>
<reference evidence="11" key="1">
    <citation type="submission" date="2025-08" db="UniProtKB">
        <authorList>
            <consortium name="RefSeq"/>
        </authorList>
    </citation>
    <scope>IDENTIFICATION</scope>
</reference>
<feature type="active site" evidence="7">
    <location>
        <position position="62"/>
    </location>
</feature>
<dbReference type="GO" id="GO:0006401">
    <property type="term" value="P:RNA catabolic process"/>
    <property type="evidence" value="ECO:0007669"/>
    <property type="project" value="TreeGrafter"/>
</dbReference>
<dbReference type="GeneID" id="120262091"/>
<sequence length="227" mass="26113">MKSKTFSFPFISLLLLLFVVLSAAKSYDFFYFVQQWPGSYCDTRRGCCYPTTGKPEANFTIHGLWPNYDNGKYPHDCDYENLYDATKIEDLLPEMQTKWPTLACPSADGNKFWAHEWNKHGTCSESILNQYSYFQAGLDLQTKANILSILEDADIRPDGALYSTEHITEVIKEALGVLPSIECNRDESRNPQLFQIYLCVDKLGKDFIDCPFYPKRKCSPEIEFPAF</sequence>
<dbReference type="InterPro" id="IPR036430">
    <property type="entry name" value="RNase_T2-like_sf"/>
</dbReference>
<evidence type="ECO:0000256" key="6">
    <source>
        <dbReference type="ARBA" id="ARBA00023239"/>
    </source>
</evidence>
<evidence type="ECO:0000313" key="11">
    <source>
        <dbReference type="RefSeq" id="XP_039126079.1"/>
    </source>
</evidence>
<dbReference type="Pfam" id="PF00445">
    <property type="entry name" value="Ribonuclease_T2"/>
    <property type="match status" value="1"/>
</dbReference>
<keyword evidence="2" id="KW-0540">Nuclease</keyword>
<dbReference type="InterPro" id="IPR033697">
    <property type="entry name" value="Ribonuclease_T2_eukaryotic"/>
</dbReference>
<dbReference type="GO" id="GO:0033897">
    <property type="term" value="F:ribonuclease T2 activity"/>
    <property type="evidence" value="ECO:0007669"/>
    <property type="project" value="InterPro"/>
</dbReference>
<evidence type="ECO:0000256" key="5">
    <source>
        <dbReference type="ARBA" id="ARBA00023157"/>
    </source>
</evidence>
<keyword evidence="10" id="KW-1185">Reference proteome</keyword>
<comment type="similarity">
    <text evidence="1 8">Belongs to the RNase T2 family.</text>
</comment>
<dbReference type="PANTHER" id="PTHR11240">
    <property type="entry name" value="RIBONUCLEASE T2"/>
    <property type="match status" value="1"/>
</dbReference>
<evidence type="ECO:0000256" key="4">
    <source>
        <dbReference type="ARBA" id="ARBA00022801"/>
    </source>
</evidence>
<evidence type="ECO:0000256" key="2">
    <source>
        <dbReference type="ARBA" id="ARBA00022722"/>
    </source>
</evidence>
<dbReference type="InterPro" id="IPR001568">
    <property type="entry name" value="RNase_T2-like"/>
</dbReference>
<dbReference type="InterPro" id="IPR018188">
    <property type="entry name" value="RNase_T2_His_AS_1"/>
</dbReference>
<keyword evidence="6" id="KW-0456">Lyase</keyword>
<dbReference type="PROSITE" id="PS00531">
    <property type="entry name" value="RNASE_T2_2"/>
    <property type="match status" value="1"/>
</dbReference>
<evidence type="ECO:0000256" key="1">
    <source>
        <dbReference type="ARBA" id="ARBA00007469"/>
    </source>
</evidence>
<dbReference type="GO" id="GO:0016787">
    <property type="term" value="F:hydrolase activity"/>
    <property type="evidence" value="ECO:0007669"/>
    <property type="project" value="UniProtKB-KW"/>
</dbReference>
<feature type="chain" id="PRO_5044208433" evidence="9">
    <location>
        <begin position="25"/>
        <end position="227"/>
    </location>
</feature>
<dbReference type="GO" id="GO:0003723">
    <property type="term" value="F:RNA binding"/>
    <property type="evidence" value="ECO:0007669"/>
    <property type="project" value="InterPro"/>
</dbReference>
<dbReference type="PROSITE" id="PS00530">
    <property type="entry name" value="RNASE_T2_1"/>
    <property type="match status" value="1"/>
</dbReference>
<evidence type="ECO:0000256" key="3">
    <source>
        <dbReference type="ARBA" id="ARBA00022759"/>
    </source>
</evidence>
<name>A0AB40BFK7_DIOCR</name>
<keyword evidence="3" id="KW-0255">Endonuclease</keyword>
<dbReference type="FunFam" id="3.90.730.10:FF:000003">
    <property type="entry name" value="Ribonuclease 3"/>
    <property type="match status" value="1"/>
</dbReference>
<dbReference type="GO" id="GO:0005576">
    <property type="term" value="C:extracellular region"/>
    <property type="evidence" value="ECO:0007669"/>
    <property type="project" value="TreeGrafter"/>
</dbReference>
<keyword evidence="4" id="KW-0378">Hydrolase</keyword>
<protein>
    <submittedName>
        <fullName evidence="11">Ribonuclease 1-like</fullName>
    </submittedName>
</protein>
<dbReference type="Proteomes" id="UP001515500">
    <property type="component" value="Chromosome 5"/>
</dbReference>
<organism evidence="10 11">
    <name type="scientific">Dioscorea cayennensis subsp. rotundata</name>
    <name type="common">White Guinea yam</name>
    <name type="synonym">Dioscorea rotundata</name>
    <dbReference type="NCBI Taxonomy" id="55577"/>
    <lineage>
        <taxon>Eukaryota</taxon>
        <taxon>Viridiplantae</taxon>
        <taxon>Streptophyta</taxon>
        <taxon>Embryophyta</taxon>
        <taxon>Tracheophyta</taxon>
        <taxon>Spermatophyta</taxon>
        <taxon>Magnoliopsida</taxon>
        <taxon>Liliopsida</taxon>
        <taxon>Dioscoreales</taxon>
        <taxon>Dioscoreaceae</taxon>
        <taxon>Dioscorea</taxon>
    </lineage>
</organism>
<evidence type="ECO:0000256" key="8">
    <source>
        <dbReference type="RuleBase" id="RU004328"/>
    </source>
</evidence>
<dbReference type="AlphaFoldDB" id="A0AB40BFK7"/>
<dbReference type="Gene3D" id="3.90.730.10">
    <property type="entry name" value="Ribonuclease T2-like"/>
    <property type="match status" value="1"/>
</dbReference>
<keyword evidence="5" id="KW-1015">Disulfide bond</keyword>